<evidence type="ECO:0000256" key="8">
    <source>
        <dbReference type="ARBA" id="ARBA00047368"/>
    </source>
</evidence>
<evidence type="ECO:0000256" key="9">
    <source>
        <dbReference type="ARBA" id="ARBA00047427"/>
    </source>
</evidence>
<evidence type="ECO:0000256" key="7">
    <source>
        <dbReference type="ARBA" id="ARBA00023157"/>
    </source>
</evidence>
<dbReference type="PANTHER" id="PTHR31581">
    <property type="entry name" value="KICSTOR COMPLEX PROTEIN C12ORF66"/>
    <property type="match status" value="1"/>
</dbReference>
<comment type="catalytic activity">
    <reaction evidence="12">
        <text>12-(9Z-octadecenoyloxy)-octadecanoate + H2O = 12-hydroxyoctadecanoate + (9Z)-octadecenoate + H(+)</text>
        <dbReference type="Rhea" id="RHEA:52060"/>
        <dbReference type="ChEBI" id="CHEBI:15377"/>
        <dbReference type="ChEBI" id="CHEBI:15378"/>
        <dbReference type="ChEBI" id="CHEBI:30823"/>
        <dbReference type="ChEBI" id="CHEBI:84201"/>
        <dbReference type="ChEBI" id="CHEBI:136302"/>
    </reaction>
    <physiologicalReaction direction="left-to-right" evidence="12">
        <dbReference type="Rhea" id="RHEA:52061"/>
    </physiologicalReaction>
</comment>
<dbReference type="Gene3D" id="3.10.250.10">
    <property type="entry name" value="SRCR-like domain"/>
    <property type="match status" value="1"/>
</dbReference>
<comment type="catalytic activity">
    <reaction evidence="15">
        <text>13-(9Z-octadecenoyloxy)-octadecanoate + H2O = 13-hydroxy-octadecanoate + (9Z)-octadecenoate + H(+)</text>
        <dbReference type="Rhea" id="RHEA:52064"/>
        <dbReference type="ChEBI" id="CHEBI:15377"/>
        <dbReference type="ChEBI" id="CHEBI:15378"/>
        <dbReference type="ChEBI" id="CHEBI:30823"/>
        <dbReference type="ChEBI" id="CHEBI:136303"/>
        <dbReference type="ChEBI" id="CHEBI:136304"/>
    </reaction>
    <physiologicalReaction direction="left-to-right" evidence="15">
        <dbReference type="Rhea" id="RHEA:52065"/>
    </physiologicalReaction>
</comment>
<dbReference type="InterPro" id="IPR036772">
    <property type="entry name" value="SRCR-like_dom_sf"/>
</dbReference>
<dbReference type="InterPro" id="IPR018544">
    <property type="entry name" value="KICS_2"/>
</dbReference>
<dbReference type="InterPro" id="IPR038060">
    <property type="entry name" value="C12orf66-like_central_sf"/>
</dbReference>
<keyword evidence="23" id="KW-1185">Reference proteome</keyword>
<evidence type="ECO:0000259" key="21">
    <source>
        <dbReference type="PROSITE" id="PS50287"/>
    </source>
</evidence>
<evidence type="ECO:0000256" key="15">
    <source>
        <dbReference type="ARBA" id="ARBA00049296"/>
    </source>
</evidence>
<evidence type="ECO:0000256" key="19">
    <source>
        <dbReference type="SAM" id="MobiDB-lite"/>
    </source>
</evidence>
<comment type="caution">
    <text evidence="18">Lacks conserved residue(s) required for the propagation of feature annotation.</text>
</comment>
<evidence type="ECO:0000313" key="22">
    <source>
        <dbReference type="EMBL" id="CAI8031986.1"/>
    </source>
</evidence>
<protein>
    <submittedName>
        <fullName evidence="22">KICSTOR complex protein C12orf66</fullName>
    </submittedName>
</protein>
<feature type="compositionally biased region" description="Basic and acidic residues" evidence="19">
    <location>
        <begin position="40"/>
        <end position="53"/>
    </location>
</feature>
<dbReference type="AlphaFoldDB" id="A0AA35SNS9"/>
<evidence type="ECO:0000256" key="13">
    <source>
        <dbReference type="ARBA" id="ARBA00048800"/>
    </source>
</evidence>
<evidence type="ECO:0000256" key="2">
    <source>
        <dbReference type="ARBA" id="ARBA00004127"/>
    </source>
</evidence>
<evidence type="ECO:0000256" key="16">
    <source>
        <dbReference type="ARBA" id="ARBA00049322"/>
    </source>
</evidence>
<comment type="catalytic activity">
    <reaction evidence="11">
        <text>12-octadecanoyloxy-octadecanoate + H2O = 12-hydroxyoctadecanoate + octadecanoate + H(+)</text>
        <dbReference type="Rhea" id="RHEA:52080"/>
        <dbReference type="ChEBI" id="CHEBI:15377"/>
        <dbReference type="ChEBI" id="CHEBI:15378"/>
        <dbReference type="ChEBI" id="CHEBI:25629"/>
        <dbReference type="ChEBI" id="CHEBI:84201"/>
        <dbReference type="ChEBI" id="CHEBI:136330"/>
    </reaction>
    <physiologicalReaction direction="left-to-right" evidence="11">
        <dbReference type="Rhea" id="RHEA:52081"/>
    </physiologicalReaction>
</comment>
<dbReference type="GO" id="GO:0061462">
    <property type="term" value="P:protein localization to lysosome"/>
    <property type="evidence" value="ECO:0007669"/>
    <property type="project" value="TreeGrafter"/>
</dbReference>
<dbReference type="SMART" id="SM00202">
    <property type="entry name" value="SR"/>
    <property type="match status" value="1"/>
</dbReference>
<dbReference type="Pfam" id="PF00530">
    <property type="entry name" value="SRCR"/>
    <property type="match status" value="1"/>
</dbReference>
<feature type="transmembrane region" description="Helical" evidence="20">
    <location>
        <begin position="78"/>
        <end position="100"/>
    </location>
</feature>
<feature type="compositionally biased region" description="Basic residues" evidence="19">
    <location>
        <begin position="1"/>
        <end position="13"/>
    </location>
</feature>
<organism evidence="22 23">
    <name type="scientific">Geodia barretti</name>
    <name type="common">Barrett's horny sponge</name>
    <dbReference type="NCBI Taxonomy" id="519541"/>
    <lineage>
        <taxon>Eukaryota</taxon>
        <taxon>Metazoa</taxon>
        <taxon>Porifera</taxon>
        <taxon>Demospongiae</taxon>
        <taxon>Heteroscleromorpha</taxon>
        <taxon>Tetractinellida</taxon>
        <taxon>Astrophorina</taxon>
        <taxon>Geodiidae</taxon>
        <taxon>Geodia</taxon>
    </lineage>
</organism>
<dbReference type="Proteomes" id="UP001174909">
    <property type="component" value="Unassembled WGS sequence"/>
</dbReference>
<evidence type="ECO:0000256" key="14">
    <source>
        <dbReference type="ARBA" id="ARBA00049221"/>
    </source>
</evidence>
<evidence type="ECO:0000256" key="3">
    <source>
        <dbReference type="ARBA" id="ARBA00009300"/>
    </source>
</evidence>
<proteinExistence type="inferred from homology"/>
<accession>A0AA35SNS9</accession>
<dbReference type="PANTHER" id="PTHR31581:SF1">
    <property type="entry name" value="KICSTOR SUBUNIT 2"/>
    <property type="match status" value="1"/>
</dbReference>
<comment type="similarity">
    <text evidence="3">Belongs to the AIG1 family.</text>
</comment>
<feature type="transmembrane region" description="Helical" evidence="20">
    <location>
        <begin position="878"/>
        <end position="903"/>
    </location>
</feature>
<evidence type="ECO:0000256" key="1">
    <source>
        <dbReference type="ARBA" id="ARBA00000923"/>
    </source>
</evidence>
<dbReference type="Pfam" id="PF04750">
    <property type="entry name" value="Far-17a_AIG1"/>
    <property type="match status" value="1"/>
</dbReference>
<feature type="disulfide bond" evidence="18">
    <location>
        <begin position="766"/>
        <end position="776"/>
    </location>
</feature>
<dbReference type="InterPro" id="IPR006838">
    <property type="entry name" value="ADTRP_AIG1"/>
</dbReference>
<comment type="catalytic activity">
    <reaction evidence="13">
        <text>9-(9Z-octadecenoyloxy)-octadecanoate + H2O = 9-hydroxy-octadecanoate + (9Z)-octadecenoate + H(+)</text>
        <dbReference type="Rhea" id="RHEA:52048"/>
        <dbReference type="ChEBI" id="CHEBI:15377"/>
        <dbReference type="ChEBI" id="CHEBI:15378"/>
        <dbReference type="ChEBI" id="CHEBI:30823"/>
        <dbReference type="ChEBI" id="CHEBI:136282"/>
        <dbReference type="ChEBI" id="CHEBI:136286"/>
    </reaction>
    <physiologicalReaction direction="left-to-right" evidence="13">
        <dbReference type="Rhea" id="RHEA:52049"/>
    </physiologicalReaction>
</comment>
<comment type="subcellular location">
    <subcellularLocation>
        <location evidence="2">Endomembrane system</location>
        <topology evidence="2">Multi-pass membrane protein</topology>
    </subcellularLocation>
</comment>
<evidence type="ECO:0000256" key="4">
    <source>
        <dbReference type="ARBA" id="ARBA00022692"/>
    </source>
</evidence>
<evidence type="ECO:0000256" key="17">
    <source>
        <dbReference type="ARBA" id="ARBA00049428"/>
    </source>
</evidence>
<comment type="catalytic activity">
    <reaction evidence="1">
        <text>9-(9Z-hexadecenoyloxy)-octadecanoate + H2O = (9Z)-hexadecenoate + 9-hydroxy-octadecanoate + H(+)</text>
        <dbReference type="Rhea" id="RHEA:52068"/>
        <dbReference type="ChEBI" id="CHEBI:15377"/>
        <dbReference type="ChEBI" id="CHEBI:15378"/>
        <dbReference type="ChEBI" id="CHEBI:32372"/>
        <dbReference type="ChEBI" id="CHEBI:136286"/>
        <dbReference type="ChEBI" id="CHEBI:136309"/>
    </reaction>
    <physiologicalReaction direction="left-to-right" evidence="1">
        <dbReference type="Rhea" id="RHEA:52069"/>
    </physiologicalReaction>
</comment>
<dbReference type="Gene3D" id="1.10.3450.30">
    <property type="match status" value="1"/>
</dbReference>
<dbReference type="EMBL" id="CASHTH010002580">
    <property type="protein sequence ID" value="CAI8031986.1"/>
    <property type="molecule type" value="Genomic_DNA"/>
</dbReference>
<evidence type="ECO:0000313" key="23">
    <source>
        <dbReference type="Proteomes" id="UP001174909"/>
    </source>
</evidence>
<reference evidence="22" key="1">
    <citation type="submission" date="2023-03" db="EMBL/GenBank/DDBJ databases">
        <authorList>
            <person name="Steffen K."/>
            <person name="Cardenas P."/>
        </authorList>
    </citation>
    <scope>NUCLEOTIDE SEQUENCE</scope>
</reference>
<evidence type="ECO:0000256" key="10">
    <source>
        <dbReference type="ARBA" id="ARBA00047863"/>
    </source>
</evidence>
<dbReference type="SUPFAM" id="SSF56487">
    <property type="entry name" value="SRCR-like"/>
    <property type="match status" value="1"/>
</dbReference>
<evidence type="ECO:0000256" key="12">
    <source>
        <dbReference type="ARBA" id="ARBA00048701"/>
    </source>
</evidence>
<evidence type="ECO:0000256" key="18">
    <source>
        <dbReference type="PROSITE-ProRule" id="PRU00196"/>
    </source>
</evidence>
<feature type="transmembrane region" description="Helical" evidence="20">
    <location>
        <begin position="242"/>
        <end position="262"/>
    </location>
</feature>
<keyword evidence="5 20" id="KW-1133">Transmembrane helix</keyword>
<name>A0AA35SNS9_GEOBA</name>
<sequence length="947" mass="106361">MRKSTTARAKRSQQHTSTQLATPNYTEKMSSSARRRKNKETRSSKYDRRDESTTLHADQTTPTPERESTASSFSLASFFFHLFMLIFYTLVHVWGSLALMEAGRDKKLGYKFSPLRTLTFATIQNLYIQTGYSALAVVCDVVPASNLRKNVENLRNFIFTILAFPFAMIVTFGYWGILTMNTGYLYDNKALAVMAYVPPMLNHCWLECFCTKKLYYYSCRVFVMYYMADMVPYPFMRKLGTVGLAAFFAAALPAYLCFYYLGRGKATAARGRLTKSEFVSIGSPEETVLETYFVILSKMNFEKAREQCGCVSLKSVRRAVKSESGGGANWCELISALSRLAVAESGYFSLSYMEKSWSDSWRRKREPPKAAYEAILQDLTRVYEVYISLKGGTDISWERKMADLVLSTRDYLQARKDMMDFFSYLRFDQVGEGFHLDFKGLGRFLKEIYDRYKDSCQHTFLRPIKTVLFREVTTLQDLIKAQQHMAEWQFLPTIVSLQSAHSKLVNWNFIVPLGNHFTLYFHGTLSEHSIVYNMKHLSAKIDRDYIGSMLALFRHIPSVAISLVFDSNGLPEFRGPKYSFPGSPAPVLTGLNSYPFMITIPQGFDVYHHRANIVSIIMSKSPALSTSPNVVAQHDEKLSCTYFLAQIEARITLVAICSSRGKDRDSKTISIISDFANELRPTCCAEEEEGGIKLLKTATWGEHVGIVEVCFDGTWKRVCDNGAGWTRSDSVVTCRQLGYSYPDGAESLGSHSQGWDTPSNSTIPSCHGNEATLSSCPTSPAPINCAWHGALVNCSRSVNQHAILPPPQLFQLQPPSVPPNKTSLLPAPTPRPPPTKRTALESGTVKVTQTNRLTTSDTGTPEATEESIYSLNSVTVRIIGGVTVGLVSLGLVSCLVIIVCIACRKSRRGRKFEMDRNVAYLEQKKIAKQVQRSESGSIQEPIYEHIE</sequence>
<comment type="catalytic activity">
    <reaction evidence="16">
        <text>13-(9Z-hexadecenoyloxy)-octadecanoate + H2O = 13-hydroxy-octadecanoate + (9Z)-hexadecenoate + H(+)</text>
        <dbReference type="Rhea" id="RHEA:52076"/>
        <dbReference type="ChEBI" id="CHEBI:15377"/>
        <dbReference type="ChEBI" id="CHEBI:15378"/>
        <dbReference type="ChEBI" id="CHEBI:32372"/>
        <dbReference type="ChEBI" id="CHEBI:136304"/>
        <dbReference type="ChEBI" id="CHEBI:136315"/>
    </reaction>
    <physiologicalReaction direction="left-to-right" evidence="16">
        <dbReference type="Rhea" id="RHEA:52077"/>
    </physiologicalReaction>
</comment>
<comment type="catalytic activity">
    <reaction evidence="10">
        <text>9-hexadecanoyloxy-octadecanoate + H2O = 9-hydroxy-octadecanoate + hexadecanoate + H(+)</text>
        <dbReference type="Rhea" id="RHEA:52052"/>
        <dbReference type="ChEBI" id="CHEBI:7896"/>
        <dbReference type="ChEBI" id="CHEBI:15377"/>
        <dbReference type="ChEBI" id="CHEBI:15378"/>
        <dbReference type="ChEBI" id="CHEBI:83670"/>
        <dbReference type="ChEBI" id="CHEBI:136286"/>
    </reaction>
    <physiologicalReaction direction="left-to-right" evidence="10">
        <dbReference type="Rhea" id="RHEA:52053"/>
    </physiologicalReaction>
</comment>
<comment type="catalytic activity">
    <reaction evidence="9">
        <text>13-octadecanoyloxy-octadecanoate + H2O = 13-hydroxy-octadecanoate + octadecanoate + H(+)</text>
        <dbReference type="Rhea" id="RHEA:52084"/>
        <dbReference type="ChEBI" id="CHEBI:15377"/>
        <dbReference type="ChEBI" id="CHEBI:15378"/>
        <dbReference type="ChEBI" id="CHEBI:25629"/>
        <dbReference type="ChEBI" id="CHEBI:136304"/>
        <dbReference type="ChEBI" id="CHEBI:136335"/>
    </reaction>
    <physiologicalReaction direction="left-to-right" evidence="9">
        <dbReference type="Rhea" id="RHEA:52085"/>
    </physiologicalReaction>
</comment>
<dbReference type="GO" id="GO:1904262">
    <property type="term" value="P:negative regulation of TORC1 signaling"/>
    <property type="evidence" value="ECO:0007669"/>
    <property type="project" value="TreeGrafter"/>
</dbReference>
<keyword evidence="7 18" id="KW-1015">Disulfide bond</keyword>
<dbReference type="GO" id="GO:0012505">
    <property type="term" value="C:endomembrane system"/>
    <property type="evidence" value="ECO:0007669"/>
    <property type="project" value="UniProtKB-SubCell"/>
</dbReference>
<feature type="transmembrane region" description="Helical" evidence="20">
    <location>
        <begin position="157"/>
        <end position="177"/>
    </location>
</feature>
<comment type="catalytic activity">
    <reaction evidence="14">
        <text>9-octadecanoyloxy-octadecanoate + H2O = 9-hydroxy-octadecanoate + octadecanoate + H(+)</text>
        <dbReference type="Rhea" id="RHEA:52096"/>
        <dbReference type="ChEBI" id="CHEBI:15377"/>
        <dbReference type="ChEBI" id="CHEBI:15378"/>
        <dbReference type="ChEBI" id="CHEBI:25629"/>
        <dbReference type="ChEBI" id="CHEBI:136286"/>
        <dbReference type="ChEBI" id="CHEBI:136373"/>
    </reaction>
    <physiologicalReaction direction="left-to-right" evidence="14">
        <dbReference type="Rhea" id="RHEA:52097"/>
    </physiologicalReaction>
</comment>
<keyword evidence="4 20" id="KW-0812">Transmembrane</keyword>
<dbReference type="Pfam" id="PF09404">
    <property type="entry name" value="C12orf66_like"/>
    <property type="match status" value="2"/>
</dbReference>
<dbReference type="GO" id="GO:0016020">
    <property type="term" value="C:membrane"/>
    <property type="evidence" value="ECO:0007669"/>
    <property type="project" value="InterPro"/>
</dbReference>
<feature type="region of interest" description="Disordered" evidence="19">
    <location>
        <begin position="1"/>
        <end position="68"/>
    </location>
</feature>
<feature type="domain" description="SRCR" evidence="21">
    <location>
        <begin position="692"/>
        <end position="795"/>
    </location>
</feature>
<feature type="compositionally biased region" description="Polar residues" evidence="19">
    <location>
        <begin position="14"/>
        <end position="32"/>
    </location>
</feature>
<evidence type="ECO:0000256" key="6">
    <source>
        <dbReference type="ARBA" id="ARBA00023136"/>
    </source>
</evidence>
<evidence type="ECO:0000256" key="11">
    <source>
        <dbReference type="ARBA" id="ARBA00048680"/>
    </source>
</evidence>
<dbReference type="SUPFAM" id="SSF158548">
    <property type="entry name" value="FLJ32549 domain-like"/>
    <property type="match status" value="1"/>
</dbReference>
<keyword evidence="6 20" id="KW-0472">Membrane</keyword>
<feature type="region of interest" description="Disordered" evidence="19">
    <location>
        <begin position="811"/>
        <end position="837"/>
    </location>
</feature>
<feature type="compositionally biased region" description="Polar residues" evidence="19">
    <location>
        <begin position="54"/>
        <end position="63"/>
    </location>
</feature>
<dbReference type="InterPro" id="IPR001190">
    <property type="entry name" value="SRCR"/>
</dbReference>
<gene>
    <name evidence="22" type="ORF">GBAR_LOCUS18113</name>
</gene>
<dbReference type="Gene3D" id="3.30.450.240">
    <property type="match status" value="1"/>
</dbReference>
<dbReference type="GO" id="GO:0042149">
    <property type="term" value="P:cellular response to glucose starvation"/>
    <property type="evidence" value="ECO:0007669"/>
    <property type="project" value="TreeGrafter"/>
</dbReference>
<evidence type="ECO:0000256" key="20">
    <source>
        <dbReference type="SAM" id="Phobius"/>
    </source>
</evidence>
<dbReference type="SUPFAM" id="SSF160651">
    <property type="entry name" value="FLJ32549 C-terminal domain-like"/>
    <property type="match status" value="1"/>
</dbReference>
<dbReference type="PROSITE" id="PS50287">
    <property type="entry name" value="SRCR_2"/>
    <property type="match status" value="1"/>
</dbReference>
<comment type="caution">
    <text evidence="22">The sequence shown here is derived from an EMBL/GenBank/DDBJ whole genome shotgun (WGS) entry which is preliminary data.</text>
</comment>
<evidence type="ECO:0000256" key="5">
    <source>
        <dbReference type="ARBA" id="ARBA00022989"/>
    </source>
</evidence>
<comment type="catalytic activity">
    <reaction evidence="8">
        <text>12-hexadecanoyloxy-octadecanoate + H2O = 12-hydroxyoctadecanoate + hexadecanoate + H(+)</text>
        <dbReference type="Rhea" id="RHEA:52056"/>
        <dbReference type="ChEBI" id="CHEBI:7896"/>
        <dbReference type="ChEBI" id="CHEBI:15377"/>
        <dbReference type="ChEBI" id="CHEBI:15378"/>
        <dbReference type="ChEBI" id="CHEBI:83677"/>
        <dbReference type="ChEBI" id="CHEBI:84201"/>
    </reaction>
    <physiologicalReaction direction="left-to-right" evidence="8">
        <dbReference type="Rhea" id="RHEA:52057"/>
    </physiologicalReaction>
</comment>
<dbReference type="GO" id="GO:0034198">
    <property type="term" value="P:cellular response to amino acid starvation"/>
    <property type="evidence" value="ECO:0007669"/>
    <property type="project" value="TreeGrafter"/>
</dbReference>
<comment type="catalytic activity">
    <reaction evidence="17">
        <text>12-(9Z-hexadecenoyloxy)-octadecanoate + H2O = 12-hydroxyoctadecanoate + (9Z)-hexadecenoate + H(+)</text>
        <dbReference type="Rhea" id="RHEA:52072"/>
        <dbReference type="ChEBI" id="CHEBI:15377"/>
        <dbReference type="ChEBI" id="CHEBI:15378"/>
        <dbReference type="ChEBI" id="CHEBI:32372"/>
        <dbReference type="ChEBI" id="CHEBI:84201"/>
        <dbReference type="ChEBI" id="CHEBI:136312"/>
    </reaction>
    <physiologicalReaction direction="left-to-right" evidence="17">
        <dbReference type="Rhea" id="RHEA:52073"/>
    </physiologicalReaction>
</comment>